<dbReference type="OrthoDB" id="6065283at2759"/>
<protein>
    <submittedName>
        <fullName evidence="2">Tryptophan 2,3-dioxygenase-like</fullName>
    </submittedName>
</protein>
<dbReference type="GO" id="GO:0046872">
    <property type="term" value="F:metal ion binding"/>
    <property type="evidence" value="ECO:0007669"/>
    <property type="project" value="InterPro"/>
</dbReference>
<dbReference type="KEGG" id="cvn:111124043"/>
<dbReference type="RefSeq" id="XP_022322612.1">
    <property type="nucleotide sequence ID" value="XM_022466904.1"/>
</dbReference>
<dbReference type="InterPro" id="IPR037217">
    <property type="entry name" value="Trp/Indoleamine_2_3_dOase-like"/>
</dbReference>
<dbReference type="AlphaFoldDB" id="A0A8B8D3A2"/>
<dbReference type="GO" id="GO:0019441">
    <property type="term" value="P:L-tryptophan catabolic process to kynurenine"/>
    <property type="evidence" value="ECO:0007669"/>
    <property type="project" value="InterPro"/>
</dbReference>
<dbReference type="Gene3D" id="1.20.58.480">
    <property type="match status" value="1"/>
</dbReference>
<accession>A0A8B8D3A2</accession>
<dbReference type="PANTHER" id="PTHR10138:SF0">
    <property type="entry name" value="TRYPTOPHAN 2,3-DIOXYGENASE"/>
    <property type="match status" value="1"/>
</dbReference>
<dbReference type="Proteomes" id="UP000694844">
    <property type="component" value="Chromosome 3"/>
</dbReference>
<dbReference type="SUPFAM" id="SSF140959">
    <property type="entry name" value="Indolic compounds 2,3-dioxygenase-like"/>
    <property type="match status" value="1"/>
</dbReference>
<organism evidence="1 2">
    <name type="scientific">Crassostrea virginica</name>
    <name type="common">Eastern oyster</name>
    <dbReference type="NCBI Taxonomy" id="6565"/>
    <lineage>
        <taxon>Eukaryota</taxon>
        <taxon>Metazoa</taxon>
        <taxon>Spiralia</taxon>
        <taxon>Lophotrochozoa</taxon>
        <taxon>Mollusca</taxon>
        <taxon>Bivalvia</taxon>
        <taxon>Autobranchia</taxon>
        <taxon>Pteriomorphia</taxon>
        <taxon>Ostreida</taxon>
        <taxon>Ostreoidea</taxon>
        <taxon>Ostreidae</taxon>
        <taxon>Crassostrea</taxon>
    </lineage>
</organism>
<dbReference type="PANTHER" id="PTHR10138">
    <property type="entry name" value="TRYPTOPHAN 2,3-DIOXYGENASE"/>
    <property type="match status" value="1"/>
</dbReference>
<evidence type="ECO:0000313" key="2">
    <source>
        <dbReference type="RefSeq" id="XP_022322612.1"/>
    </source>
</evidence>
<dbReference type="GO" id="GO:0020037">
    <property type="term" value="F:heme binding"/>
    <property type="evidence" value="ECO:0007669"/>
    <property type="project" value="InterPro"/>
</dbReference>
<proteinExistence type="predicted"/>
<dbReference type="GeneID" id="111124043"/>
<dbReference type="GO" id="GO:0004833">
    <property type="term" value="F:L-tryptophan 2,3-dioxygenase activity"/>
    <property type="evidence" value="ECO:0007669"/>
    <property type="project" value="InterPro"/>
</dbReference>
<keyword evidence="1" id="KW-1185">Reference proteome</keyword>
<reference evidence="2" key="1">
    <citation type="submission" date="2025-08" db="UniProtKB">
        <authorList>
            <consortium name="RefSeq"/>
        </authorList>
    </citation>
    <scope>IDENTIFICATION</scope>
    <source>
        <tissue evidence="2">Whole sample</tissue>
    </source>
</reference>
<dbReference type="GO" id="GO:0019442">
    <property type="term" value="P:L-tryptophan catabolic process to acetyl-CoA"/>
    <property type="evidence" value="ECO:0007669"/>
    <property type="project" value="TreeGrafter"/>
</dbReference>
<sequence length="214" mass="25420">MSERRKLTYETYLHLDKVLDSKYLESEAAGNRVDEEHLFIIVHQAFEIWFKQTLEDLGDVITTFQIPLVVQHFEILETMPPAVFLNFRKYLKGRSGFESLQFRLIENRFGLLQTAREPVQGKLYKDRLNSTQRMKADESEMEPSLFTVVEVFKRYRDHDIFSQKEKRLSFEAFHGALLISLYQDEPEFQMAYMTLKLIMDVDCLISKFSIYILH</sequence>
<evidence type="ECO:0000313" key="1">
    <source>
        <dbReference type="Proteomes" id="UP000694844"/>
    </source>
</evidence>
<gene>
    <name evidence="2" type="primary">LOC111124043</name>
</gene>
<name>A0A8B8D3A2_CRAVI</name>
<dbReference type="InterPro" id="IPR004981">
    <property type="entry name" value="Trp_2_3_dOase"/>
</dbReference>
<dbReference type="Pfam" id="PF03301">
    <property type="entry name" value="Trp_dioxygenase"/>
    <property type="match status" value="2"/>
</dbReference>